<dbReference type="SFLD" id="SFLDS00003">
    <property type="entry name" value="Haloacid_Dehalogenase"/>
    <property type="match status" value="1"/>
</dbReference>
<dbReference type="Gene3D" id="3.40.50.1000">
    <property type="entry name" value="HAD superfamily/HAD-like"/>
    <property type="match status" value="1"/>
</dbReference>
<evidence type="ECO:0000256" key="3">
    <source>
        <dbReference type="ARBA" id="ARBA00022692"/>
    </source>
</evidence>
<evidence type="ECO:0000256" key="2">
    <source>
        <dbReference type="ARBA" id="ARBA00006024"/>
    </source>
</evidence>
<dbReference type="AlphaFoldDB" id="A0A5D4FVT1"/>
<dbReference type="EMBL" id="VSZI01000001">
    <property type="protein sequence ID" value="TYR20631.1"/>
    <property type="molecule type" value="Genomic_DNA"/>
</dbReference>
<feature type="transmembrane region" description="Helical" evidence="8">
    <location>
        <begin position="562"/>
        <end position="582"/>
    </location>
</feature>
<dbReference type="PRINTS" id="PR00120">
    <property type="entry name" value="HATPASE"/>
</dbReference>
<dbReference type="PANTHER" id="PTHR48085:SF5">
    <property type="entry name" value="CADMIUM_ZINC-TRANSPORTING ATPASE HMA4-RELATED"/>
    <property type="match status" value="1"/>
</dbReference>
<dbReference type="GO" id="GO:0015086">
    <property type="term" value="F:cadmium ion transmembrane transporter activity"/>
    <property type="evidence" value="ECO:0007669"/>
    <property type="project" value="TreeGrafter"/>
</dbReference>
<dbReference type="GO" id="GO:0005524">
    <property type="term" value="F:ATP binding"/>
    <property type="evidence" value="ECO:0007669"/>
    <property type="project" value="UniProtKB-UniRule"/>
</dbReference>
<feature type="transmembrane region" description="Helical" evidence="8">
    <location>
        <begin position="235"/>
        <end position="254"/>
    </location>
</feature>
<dbReference type="InterPro" id="IPR023298">
    <property type="entry name" value="ATPase_P-typ_TM_dom_sf"/>
</dbReference>
<dbReference type="InterPro" id="IPR051014">
    <property type="entry name" value="Cation_Transport_ATPase_IB"/>
</dbReference>
<keyword evidence="8" id="KW-0067">ATP-binding</keyword>
<dbReference type="GO" id="GO:0019829">
    <property type="term" value="F:ATPase-coupled monoatomic cation transmembrane transporter activity"/>
    <property type="evidence" value="ECO:0007669"/>
    <property type="project" value="InterPro"/>
</dbReference>
<dbReference type="InterPro" id="IPR044492">
    <property type="entry name" value="P_typ_ATPase_HD_dom"/>
</dbReference>
<dbReference type="NCBIfam" id="TIGR01525">
    <property type="entry name" value="ATPase-IB_hvy"/>
    <property type="match status" value="1"/>
</dbReference>
<organism evidence="10 11">
    <name type="scientific">Corynebacterium urealyticum</name>
    <dbReference type="NCBI Taxonomy" id="43771"/>
    <lineage>
        <taxon>Bacteria</taxon>
        <taxon>Bacillati</taxon>
        <taxon>Actinomycetota</taxon>
        <taxon>Actinomycetes</taxon>
        <taxon>Mycobacteriales</taxon>
        <taxon>Corynebacteriaceae</taxon>
        <taxon>Corynebacterium</taxon>
    </lineage>
</organism>
<dbReference type="SUPFAM" id="SSF56784">
    <property type="entry name" value="HAD-like"/>
    <property type="match status" value="1"/>
</dbReference>
<dbReference type="InterPro" id="IPR018303">
    <property type="entry name" value="ATPase_P-typ_P_site"/>
</dbReference>
<dbReference type="PRINTS" id="PR00119">
    <property type="entry name" value="CATATPASE"/>
</dbReference>
<evidence type="ECO:0000313" key="10">
    <source>
        <dbReference type="EMBL" id="TYR20631.1"/>
    </source>
</evidence>
<dbReference type="InterPro" id="IPR001757">
    <property type="entry name" value="P_typ_ATPase"/>
</dbReference>
<comment type="similarity">
    <text evidence="2 8">Belongs to the cation transport ATPase (P-type) (TC 3.A.3) family. Type IB subfamily.</text>
</comment>
<dbReference type="Proteomes" id="UP000324726">
    <property type="component" value="Unassembled WGS sequence"/>
</dbReference>
<proteinExistence type="inferred from homology"/>
<dbReference type="GO" id="GO:0046872">
    <property type="term" value="F:metal ion binding"/>
    <property type="evidence" value="ECO:0007669"/>
    <property type="project" value="UniProtKB-KW"/>
</dbReference>
<feature type="transmembrane region" description="Helical" evidence="8">
    <location>
        <begin position="260"/>
        <end position="282"/>
    </location>
</feature>
<evidence type="ECO:0000256" key="5">
    <source>
        <dbReference type="ARBA" id="ARBA00022967"/>
    </source>
</evidence>
<dbReference type="PROSITE" id="PS00154">
    <property type="entry name" value="ATPASE_E1_E2"/>
    <property type="match status" value="1"/>
</dbReference>
<evidence type="ECO:0000256" key="1">
    <source>
        <dbReference type="ARBA" id="ARBA00004651"/>
    </source>
</evidence>
<dbReference type="InterPro" id="IPR023299">
    <property type="entry name" value="ATPase_P-typ_cyto_dom_N"/>
</dbReference>
<evidence type="ECO:0000256" key="7">
    <source>
        <dbReference type="ARBA" id="ARBA00023136"/>
    </source>
</evidence>
<dbReference type="NCBIfam" id="TIGR01494">
    <property type="entry name" value="ATPase_P-type"/>
    <property type="match status" value="1"/>
</dbReference>
<evidence type="ECO:0000259" key="9">
    <source>
        <dbReference type="Pfam" id="PF00122"/>
    </source>
</evidence>
<evidence type="ECO:0000256" key="6">
    <source>
        <dbReference type="ARBA" id="ARBA00022989"/>
    </source>
</evidence>
<gene>
    <name evidence="10" type="ORF">FYJ87_06750</name>
</gene>
<dbReference type="SFLD" id="SFLDG00002">
    <property type="entry name" value="C1.7:_P-type_atpase_like"/>
    <property type="match status" value="1"/>
</dbReference>
<dbReference type="SUPFAM" id="SSF81653">
    <property type="entry name" value="Calcium ATPase, transduction domain A"/>
    <property type="match status" value="1"/>
</dbReference>
<dbReference type="InterPro" id="IPR008250">
    <property type="entry name" value="ATPase_P-typ_transduc_dom_A_sf"/>
</dbReference>
<feature type="domain" description="P-type ATPase A" evidence="9">
    <location>
        <begin position="119"/>
        <end position="218"/>
    </location>
</feature>
<keyword evidence="3 8" id="KW-0812">Transmembrane</keyword>
<evidence type="ECO:0000256" key="8">
    <source>
        <dbReference type="RuleBase" id="RU362081"/>
    </source>
</evidence>
<sequence length="619" mass="64652">MRRLKNLQRYWLVYLALVVLATTGALRLMEQPVAAQWLASVFIVAVILWVGADMIRDLLRGHTGLDILAVVSMTATLLVGEYVAGLIIVLMITGGEALEDYAQARAERNLTNLLNRAPQHALRLLSADSDEVEKIAVSDIAVGDVILVRPAEQIPVDGTLLSEHASVDESALTGEPLSVDKHTGDEVMSGSLAGQAALRLRADRVAADSQYQRIIDLVATAREEKAPVVRIADRFALPFTVFAVLLAAVAAFIAQDATRFAEVLVLATPCPLIIAAPVAFLGGLSRASERGMVVKGGGVLEQLATVRSAAFDKTGTLTSGRPQLEHIDTSNGWQEDQVLALAAAAERGSTHALAEGIMQAAEARGVTVPTATDFEEIATNGVAAEVGRHQVRVGKLSFIQQTDPAAHAAEALSGETVAYVAVDGQFAGSLHMADQVRPEAGALIRWLRNQGVGKLAILTGDAEPTATAVAEKLGINEVHAGLLPKDKVELAGNLAPHPTMMVGDGINDAPVLAAADVGIALGVRGTTAAGEAADAVILKDSLAPLAEAIEVARHTLRTAKTAIIIGIALSVGLMLVAAFGYIPAVAGALLQEVVDLAAILYALRALQAPVANLEGSAQR</sequence>
<keyword evidence="4 8" id="KW-0479">Metal-binding</keyword>
<keyword evidence="8" id="KW-0547">Nucleotide-binding</keyword>
<dbReference type="GO" id="GO:0016887">
    <property type="term" value="F:ATP hydrolysis activity"/>
    <property type="evidence" value="ECO:0007669"/>
    <property type="project" value="InterPro"/>
</dbReference>
<evidence type="ECO:0000256" key="4">
    <source>
        <dbReference type="ARBA" id="ARBA00022723"/>
    </source>
</evidence>
<dbReference type="Pfam" id="PF00702">
    <property type="entry name" value="Hydrolase"/>
    <property type="match status" value="1"/>
</dbReference>
<reference evidence="10 11" key="1">
    <citation type="submission" date="2019-08" db="EMBL/GenBank/DDBJ databases">
        <title>Draft genome of C. urealyticum strain VH4248.</title>
        <authorList>
            <person name="Navas J."/>
        </authorList>
    </citation>
    <scope>NUCLEOTIDE SEQUENCE [LARGE SCALE GENOMIC DNA]</scope>
    <source>
        <strain evidence="10 11">VH4248</strain>
    </source>
</reference>
<dbReference type="InterPro" id="IPR036412">
    <property type="entry name" value="HAD-like_sf"/>
</dbReference>
<dbReference type="SFLD" id="SFLDF00027">
    <property type="entry name" value="p-type_atpase"/>
    <property type="match status" value="1"/>
</dbReference>
<name>A0A5D4FVT1_9CORY</name>
<dbReference type="InterPro" id="IPR059000">
    <property type="entry name" value="ATPase_P-type_domA"/>
</dbReference>
<dbReference type="PANTHER" id="PTHR48085">
    <property type="entry name" value="CADMIUM/ZINC-TRANSPORTING ATPASE HMA2-RELATED"/>
    <property type="match status" value="1"/>
</dbReference>
<dbReference type="SUPFAM" id="SSF81665">
    <property type="entry name" value="Calcium ATPase, transmembrane domain M"/>
    <property type="match status" value="1"/>
</dbReference>
<keyword evidence="6 8" id="KW-1133">Transmembrane helix</keyword>
<evidence type="ECO:0000313" key="11">
    <source>
        <dbReference type="Proteomes" id="UP000324726"/>
    </source>
</evidence>
<dbReference type="RefSeq" id="WP_148812538.1">
    <property type="nucleotide sequence ID" value="NZ_VSZI01000001.1"/>
</dbReference>
<dbReference type="InterPro" id="IPR027256">
    <property type="entry name" value="P-typ_ATPase_IB"/>
</dbReference>
<dbReference type="Pfam" id="PF00122">
    <property type="entry name" value="E1-E2_ATPase"/>
    <property type="match status" value="1"/>
</dbReference>
<dbReference type="GO" id="GO:0005886">
    <property type="term" value="C:plasma membrane"/>
    <property type="evidence" value="ECO:0007669"/>
    <property type="project" value="UniProtKB-SubCell"/>
</dbReference>
<dbReference type="InterPro" id="IPR023214">
    <property type="entry name" value="HAD_sf"/>
</dbReference>
<accession>A0A5D4FVT1</accession>
<keyword evidence="7 8" id="KW-0472">Membrane</keyword>
<feature type="transmembrane region" description="Helical" evidence="8">
    <location>
        <begin position="35"/>
        <end position="52"/>
    </location>
</feature>
<protein>
    <submittedName>
        <fullName evidence="10">Heavy metal translocating P-type ATPase</fullName>
    </submittedName>
</protein>
<dbReference type="SUPFAM" id="SSF81660">
    <property type="entry name" value="Metal cation-transporting ATPase, ATP-binding domain N"/>
    <property type="match status" value="1"/>
</dbReference>
<dbReference type="Gene3D" id="2.70.150.10">
    <property type="entry name" value="Calcium-transporting ATPase, cytoplasmic transduction domain A"/>
    <property type="match status" value="1"/>
</dbReference>
<comment type="caution">
    <text evidence="10">The sequence shown here is derived from an EMBL/GenBank/DDBJ whole genome shotgun (WGS) entry which is preliminary data.</text>
</comment>
<dbReference type="Gene3D" id="3.40.1110.10">
    <property type="entry name" value="Calcium-transporting ATPase, cytoplasmic domain N"/>
    <property type="match status" value="1"/>
</dbReference>
<feature type="transmembrane region" description="Helical" evidence="8">
    <location>
        <begin position="12"/>
        <end position="29"/>
    </location>
</feature>
<keyword evidence="5" id="KW-1278">Translocase</keyword>
<comment type="subcellular location">
    <subcellularLocation>
        <location evidence="1">Cell membrane</location>
        <topology evidence="1">Multi-pass membrane protein</topology>
    </subcellularLocation>
</comment>
<keyword evidence="8" id="KW-1003">Cell membrane</keyword>